<organism evidence="2 3">
    <name type="scientific">Romeriopsis navalis LEGE 11480</name>
    <dbReference type="NCBI Taxonomy" id="2777977"/>
    <lineage>
        <taxon>Bacteria</taxon>
        <taxon>Bacillati</taxon>
        <taxon>Cyanobacteriota</taxon>
        <taxon>Cyanophyceae</taxon>
        <taxon>Leptolyngbyales</taxon>
        <taxon>Leptolyngbyaceae</taxon>
        <taxon>Romeriopsis</taxon>
        <taxon>Romeriopsis navalis</taxon>
    </lineage>
</organism>
<gene>
    <name evidence="2" type="ORF">IQ266_04995</name>
</gene>
<protein>
    <submittedName>
        <fullName evidence="2">Lipase family protein</fullName>
    </submittedName>
</protein>
<dbReference type="PANTHER" id="PTHR45856:SF24">
    <property type="entry name" value="FUNGAL LIPASE-LIKE DOMAIN-CONTAINING PROTEIN"/>
    <property type="match status" value="1"/>
</dbReference>
<evidence type="ECO:0000313" key="3">
    <source>
        <dbReference type="Proteomes" id="UP000625316"/>
    </source>
</evidence>
<dbReference type="SUPFAM" id="SSF53474">
    <property type="entry name" value="alpha/beta-Hydrolases"/>
    <property type="match status" value="1"/>
</dbReference>
<dbReference type="Gene3D" id="3.40.50.1820">
    <property type="entry name" value="alpha/beta hydrolase"/>
    <property type="match status" value="1"/>
</dbReference>
<dbReference type="Proteomes" id="UP000625316">
    <property type="component" value="Unassembled WGS sequence"/>
</dbReference>
<name>A0A928Z3E6_9CYAN</name>
<evidence type="ECO:0000313" key="2">
    <source>
        <dbReference type="EMBL" id="MBE9029118.1"/>
    </source>
</evidence>
<feature type="domain" description="Fungal lipase-type" evidence="1">
    <location>
        <begin position="73"/>
        <end position="205"/>
    </location>
</feature>
<dbReference type="GO" id="GO:0006629">
    <property type="term" value="P:lipid metabolic process"/>
    <property type="evidence" value="ECO:0007669"/>
    <property type="project" value="InterPro"/>
</dbReference>
<comment type="caution">
    <text evidence="2">The sequence shown here is derived from an EMBL/GenBank/DDBJ whole genome shotgun (WGS) entry which is preliminary data.</text>
</comment>
<keyword evidence="3" id="KW-1185">Reference proteome</keyword>
<dbReference type="PANTHER" id="PTHR45856">
    <property type="entry name" value="ALPHA/BETA-HYDROLASES SUPERFAMILY PROTEIN"/>
    <property type="match status" value="1"/>
</dbReference>
<dbReference type="InterPro" id="IPR002921">
    <property type="entry name" value="Fungal_lipase-type"/>
</dbReference>
<proteinExistence type="predicted"/>
<dbReference type="Pfam" id="PF01764">
    <property type="entry name" value="Lipase_3"/>
    <property type="match status" value="1"/>
</dbReference>
<evidence type="ECO:0000259" key="1">
    <source>
        <dbReference type="Pfam" id="PF01764"/>
    </source>
</evidence>
<dbReference type="InterPro" id="IPR029058">
    <property type="entry name" value="AB_hydrolase_fold"/>
</dbReference>
<sequence length="268" mass="30410">MKAPLATQTRRKKDKGLAYSDTIALELAEVSHISYQNADSVVQPMHDRGFDQFFYFERDDTEAFLVGNAEKLIVIFRGTEPQSVKDWITNSQVAKVKACNGRVHAGFWNGCQDIWSEVETEIQRVRRQFAAPPPLFLTGHSLGGALAILAAAQLEMCGHQVDGVYTFGCPRIGDRHFAMQYNRKLYNQTFRLVNHRDIVAQLPPNELGYTHVGQLIYFDETGIRRISPFPQDNRFGWAEAFYDHDLKAYRQSLNATQAALLQESSIHA</sequence>
<dbReference type="AlphaFoldDB" id="A0A928Z3E6"/>
<dbReference type="InterPro" id="IPR051218">
    <property type="entry name" value="Sec_MonoDiacylglyc_Lipase"/>
</dbReference>
<accession>A0A928Z3E6</accession>
<dbReference type="EMBL" id="JADEXQ010000011">
    <property type="protein sequence ID" value="MBE9029118.1"/>
    <property type="molecule type" value="Genomic_DNA"/>
</dbReference>
<dbReference type="RefSeq" id="WP_264323936.1">
    <property type="nucleotide sequence ID" value="NZ_JADEXQ010000011.1"/>
</dbReference>
<reference evidence="2" key="1">
    <citation type="submission" date="2020-10" db="EMBL/GenBank/DDBJ databases">
        <authorList>
            <person name="Castelo-Branco R."/>
            <person name="Eusebio N."/>
            <person name="Adriana R."/>
            <person name="Vieira A."/>
            <person name="Brugerolle De Fraissinette N."/>
            <person name="Rezende De Castro R."/>
            <person name="Schneider M.P."/>
            <person name="Vasconcelos V."/>
            <person name="Leao P.N."/>
        </authorList>
    </citation>
    <scope>NUCLEOTIDE SEQUENCE</scope>
    <source>
        <strain evidence="2">LEGE 11480</strain>
    </source>
</reference>
<dbReference type="CDD" id="cd00519">
    <property type="entry name" value="Lipase_3"/>
    <property type="match status" value="1"/>
</dbReference>